<dbReference type="EC" id="2.3.1.234" evidence="9"/>
<dbReference type="Proteomes" id="UP000272051">
    <property type="component" value="Unassembled WGS sequence"/>
</dbReference>
<keyword evidence="7 9" id="KW-0012">Acyltransferase</keyword>
<evidence type="ECO:0000256" key="9">
    <source>
        <dbReference type="HAMAP-Rule" id="MF_01446"/>
    </source>
</evidence>
<dbReference type="Pfam" id="PF00814">
    <property type="entry name" value="TsaD"/>
    <property type="match status" value="1"/>
</dbReference>
<comment type="similarity">
    <text evidence="9">Belongs to the KAE1 / TsaD family.</text>
</comment>
<comment type="subcellular location">
    <subcellularLocation>
        <location evidence="1 9">Cytoplasm</location>
    </subcellularLocation>
</comment>
<keyword evidence="4 9" id="KW-0819">tRNA processing</keyword>
<dbReference type="GO" id="GO:0005506">
    <property type="term" value="F:iron ion binding"/>
    <property type="evidence" value="ECO:0007669"/>
    <property type="project" value="UniProtKB-UniRule"/>
</dbReference>
<dbReference type="PANTHER" id="PTHR11735:SF14">
    <property type="entry name" value="TRNA N6-ADENOSINE THREONYLCARBAMOYLTRANSFERASE"/>
    <property type="match status" value="1"/>
</dbReference>
<keyword evidence="3 9" id="KW-0808">Transferase</keyword>
<proteinExistence type="inferred from homology"/>
<protein>
    <recommendedName>
        <fullName evidence="9">tRNA N6-adenosine threonylcarbamoyltransferase</fullName>
        <ecNumber evidence="9">2.3.1.234</ecNumber>
    </recommendedName>
    <alternativeName>
        <fullName evidence="9">N6-L-threonylcarbamoyladenine synthase</fullName>
        <shortName evidence="9">t(6)A synthase</shortName>
    </alternativeName>
    <alternativeName>
        <fullName evidence="9">t(6)A37 threonylcarbamoyladenosine biosynthesis protein Kae1</fullName>
    </alternativeName>
    <alternativeName>
        <fullName evidence="9">tRNA threonylcarbamoyladenosine biosynthesis protein Kae1</fullName>
    </alternativeName>
</protein>
<keyword evidence="11" id="KW-0418">Kinase</keyword>
<dbReference type="EMBL" id="QMQX01000020">
    <property type="protein sequence ID" value="RLE53146.1"/>
    <property type="molecule type" value="Genomic_DNA"/>
</dbReference>
<evidence type="ECO:0000256" key="6">
    <source>
        <dbReference type="ARBA" id="ARBA00023004"/>
    </source>
</evidence>
<dbReference type="InterPro" id="IPR034680">
    <property type="entry name" value="Kae1_archaea_euk"/>
</dbReference>
<dbReference type="InterPro" id="IPR043129">
    <property type="entry name" value="ATPase_NBD"/>
</dbReference>
<evidence type="ECO:0000259" key="10">
    <source>
        <dbReference type="Pfam" id="PF00814"/>
    </source>
</evidence>
<keyword evidence="5 9" id="KW-0479">Metal-binding</keyword>
<dbReference type="CDD" id="cd24131">
    <property type="entry name" value="ASKHA_NBD_Kae1_arch_bac"/>
    <property type="match status" value="1"/>
</dbReference>
<dbReference type="PRINTS" id="PR00789">
    <property type="entry name" value="OSIALOPTASE"/>
</dbReference>
<dbReference type="InterPro" id="IPR017860">
    <property type="entry name" value="Peptidase_M22_CS"/>
</dbReference>
<comment type="catalytic activity">
    <reaction evidence="8 9">
        <text>L-threonylcarbamoyladenylate + adenosine(37) in tRNA = N(6)-L-threonylcarbamoyladenosine(37) in tRNA + AMP + H(+)</text>
        <dbReference type="Rhea" id="RHEA:37059"/>
        <dbReference type="Rhea" id="RHEA-COMP:10162"/>
        <dbReference type="Rhea" id="RHEA-COMP:10163"/>
        <dbReference type="ChEBI" id="CHEBI:15378"/>
        <dbReference type="ChEBI" id="CHEBI:73682"/>
        <dbReference type="ChEBI" id="CHEBI:74411"/>
        <dbReference type="ChEBI" id="CHEBI:74418"/>
        <dbReference type="ChEBI" id="CHEBI:456215"/>
        <dbReference type="EC" id="2.3.1.234"/>
    </reaction>
</comment>
<dbReference type="GO" id="GO:0061711">
    <property type="term" value="F:tRNA N(6)-L-threonylcarbamoyladenine synthase activity"/>
    <property type="evidence" value="ECO:0007669"/>
    <property type="project" value="UniProtKB-EC"/>
</dbReference>
<comment type="function">
    <text evidence="9">Required for the formation of a threonylcarbamoyl group on adenosine at position 37 (t(6)A37) in tRNAs that read codons beginning with adenine. Is probably involved in the transfer of the threonylcarbamoyl moiety of threonylcarbamoyl-AMP (TC-AMP) to the N6 group of A37.</text>
</comment>
<dbReference type="PANTHER" id="PTHR11735">
    <property type="entry name" value="TRNA N6-ADENOSINE THREONYLCARBAMOYLTRANSFERASE"/>
    <property type="match status" value="1"/>
</dbReference>
<dbReference type="InterPro" id="IPR017861">
    <property type="entry name" value="KAE1/TsaD"/>
</dbReference>
<evidence type="ECO:0000313" key="12">
    <source>
        <dbReference type="Proteomes" id="UP000272051"/>
    </source>
</evidence>
<dbReference type="PROSITE" id="PS01016">
    <property type="entry name" value="GLYCOPROTEASE"/>
    <property type="match status" value="1"/>
</dbReference>
<evidence type="ECO:0000256" key="8">
    <source>
        <dbReference type="ARBA" id="ARBA00048117"/>
    </source>
</evidence>
<feature type="binding site" evidence="9">
    <location>
        <position position="166"/>
    </location>
    <ligand>
        <name>substrate</name>
    </ligand>
</feature>
<evidence type="ECO:0000256" key="5">
    <source>
        <dbReference type="ARBA" id="ARBA00022723"/>
    </source>
</evidence>
<sequence>MREDDCIVLGIESTAHTFGVGIVKSDGEILSNAKSEYIPVKGGIHPREAAQHHSKVAVEVLKKAFFEAKISPSDLSAIAFSAGPGLGPCLRTGATVARALSLKLKKPLILVNHCVAHVEIGKLTTHSKDPLIVYVSGANTMVIAYSGGRYRVFGETLDIALGNMLDTFAREVGLGHPGTPKVEELAKRGREYMSLPYVVKGQDVSYSGLLTEALKRYRELGREKIHDLCYSLIETAYGMLAEVTERALAHTEKKELLLTGGVVRSKRFQEMFNEVAKEHGAIMKVVPYEYAGDNGAMIAWTGILCYKHGLFAPVEQSFIKPDWRIDEVDIPWMH</sequence>
<name>A0A497F108_9CREN</name>
<dbReference type="InterPro" id="IPR000905">
    <property type="entry name" value="Gcp-like_dom"/>
</dbReference>
<comment type="cofactor">
    <cofactor evidence="9">
        <name>Fe(2+)</name>
        <dbReference type="ChEBI" id="CHEBI:29033"/>
    </cofactor>
    <text evidence="9">Binds 1 Fe(2+) ion per subunit.</text>
</comment>
<dbReference type="NCBIfam" id="TIGR03722">
    <property type="entry name" value="arch_KAE1"/>
    <property type="match status" value="1"/>
</dbReference>
<evidence type="ECO:0000256" key="3">
    <source>
        <dbReference type="ARBA" id="ARBA00022679"/>
    </source>
</evidence>
<feature type="domain" description="Gcp-like" evidence="10">
    <location>
        <begin position="30"/>
        <end position="300"/>
    </location>
</feature>
<keyword evidence="2 9" id="KW-0963">Cytoplasm</keyword>
<dbReference type="NCBIfam" id="TIGR00329">
    <property type="entry name" value="gcp_kae1"/>
    <property type="match status" value="1"/>
</dbReference>
<dbReference type="HAMAP" id="MF_01446">
    <property type="entry name" value="Kae1"/>
    <property type="match status" value="1"/>
</dbReference>
<dbReference type="GO" id="GO:0005737">
    <property type="term" value="C:cytoplasm"/>
    <property type="evidence" value="ECO:0007669"/>
    <property type="project" value="UniProtKB-SubCell"/>
</dbReference>
<reference evidence="11 12" key="1">
    <citation type="submission" date="2018-06" db="EMBL/GenBank/DDBJ databases">
        <title>Extensive metabolic versatility and redundancy in microbially diverse, dynamic hydrothermal sediments.</title>
        <authorList>
            <person name="Dombrowski N."/>
            <person name="Teske A."/>
            <person name="Baker B.J."/>
        </authorList>
    </citation>
    <scope>NUCLEOTIDE SEQUENCE [LARGE SCALE GENOMIC DNA]</scope>
    <source>
        <strain evidence="11">B34_G17</strain>
    </source>
</reference>
<dbReference type="FunFam" id="3.30.420.40:FF:000038">
    <property type="entry name" value="Probable tRNA N6-adenosine threonylcarbamoyltransferase"/>
    <property type="match status" value="1"/>
</dbReference>
<gene>
    <name evidence="9" type="primary">kae1</name>
    <name evidence="11" type="ORF">DRJ33_01880</name>
</gene>
<evidence type="ECO:0000256" key="2">
    <source>
        <dbReference type="ARBA" id="ARBA00022490"/>
    </source>
</evidence>
<feature type="binding site" evidence="9">
    <location>
        <position position="265"/>
    </location>
    <ligand>
        <name>substrate</name>
    </ligand>
</feature>
<evidence type="ECO:0000256" key="4">
    <source>
        <dbReference type="ARBA" id="ARBA00022694"/>
    </source>
</evidence>
<feature type="binding site" evidence="9">
    <location>
        <position position="183"/>
    </location>
    <ligand>
        <name>substrate</name>
    </ligand>
</feature>
<dbReference type="GO" id="GO:0000408">
    <property type="term" value="C:EKC/KEOPS complex"/>
    <property type="evidence" value="ECO:0007669"/>
    <property type="project" value="InterPro"/>
</dbReference>
<accession>A0A497F108</accession>
<dbReference type="AlphaFoldDB" id="A0A497F108"/>
<comment type="caution">
    <text evidence="11">The sequence shown here is derived from an EMBL/GenBank/DDBJ whole genome shotgun (WGS) entry which is preliminary data.</text>
</comment>
<feature type="binding site" evidence="9">
    <location>
        <position position="117"/>
    </location>
    <ligand>
        <name>Fe cation</name>
        <dbReference type="ChEBI" id="CHEBI:24875"/>
    </ligand>
</feature>
<dbReference type="Gene3D" id="3.30.420.40">
    <property type="match status" value="2"/>
</dbReference>
<dbReference type="NCBIfam" id="NF007174">
    <property type="entry name" value="PRK09605.1"/>
    <property type="match status" value="1"/>
</dbReference>
<evidence type="ECO:0000256" key="1">
    <source>
        <dbReference type="ARBA" id="ARBA00004496"/>
    </source>
</evidence>
<feature type="binding site" evidence="9">
    <location>
        <position position="293"/>
    </location>
    <ligand>
        <name>Fe cation</name>
        <dbReference type="ChEBI" id="CHEBI:24875"/>
    </ligand>
</feature>
<feature type="binding site" evidence="9">
    <location>
        <position position="134"/>
    </location>
    <ligand>
        <name>Fe cation</name>
        <dbReference type="ChEBI" id="CHEBI:24875"/>
    </ligand>
</feature>
<evidence type="ECO:0000256" key="7">
    <source>
        <dbReference type="ARBA" id="ARBA00023315"/>
    </source>
</evidence>
<dbReference type="GO" id="GO:0002949">
    <property type="term" value="P:tRNA threonylcarbamoyladenosine modification"/>
    <property type="evidence" value="ECO:0007669"/>
    <property type="project" value="UniProtKB-UniRule"/>
</dbReference>
<dbReference type="SUPFAM" id="SSF53067">
    <property type="entry name" value="Actin-like ATPase domain"/>
    <property type="match status" value="1"/>
</dbReference>
<comment type="caution">
    <text evidence="9">Lacks conserved residue(s) required for the propagation of feature annotation.</text>
</comment>
<keyword evidence="6 9" id="KW-0408">Iron</keyword>
<evidence type="ECO:0000313" key="11">
    <source>
        <dbReference type="EMBL" id="RLE53146.1"/>
    </source>
</evidence>
<feature type="binding site" evidence="9">
    <location>
        <begin position="134"/>
        <end position="138"/>
    </location>
    <ligand>
        <name>substrate</name>
    </ligand>
</feature>
<organism evidence="11 12">
    <name type="scientific">Thermoproteota archaeon</name>
    <dbReference type="NCBI Taxonomy" id="2056631"/>
    <lineage>
        <taxon>Archaea</taxon>
        <taxon>Thermoproteota</taxon>
    </lineage>
</organism>
<dbReference type="GO" id="GO:0004674">
    <property type="term" value="F:protein serine/threonine kinase activity"/>
    <property type="evidence" value="ECO:0007669"/>
    <property type="project" value="UniProtKB-KW"/>
</dbReference>
<feature type="binding site" evidence="9">
    <location>
        <position position="113"/>
    </location>
    <ligand>
        <name>Fe cation</name>
        <dbReference type="ChEBI" id="CHEBI:24875"/>
    </ligand>
</feature>